<keyword evidence="1" id="KW-0808">Transferase</keyword>
<evidence type="ECO:0000256" key="1">
    <source>
        <dbReference type="ARBA" id="ARBA00022679"/>
    </source>
</evidence>
<dbReference type="RefSeq" id="WP_368375127.1">
    <property type="nucleotide sequence ID" value="NZ_JBFRYB010000001.1"/>
</dbReference>
<evidence type="ECO:0000313" key="3">
    <source>
        <dbReference type="Proteomes" id="UP001557484"/>
    </source>
</evidence>
<dbReference type="SUPFAM" id="SSF53756">
    <property type="entry name" value="UDP-Glycosyltransferase/glycogen phosphorylase"/>
    <property type="match status" value="1"/>
</dbReference>
<name>A0ABV3TTS7_9GAMM</name>
<dbReference type="Gene3D" id="3.40.50.2000">
    <property type="entry name" value="Glycogen Phosphorylase B"/>
    <property type="match status" value="1"/>
</dbReference>
<accession>A0ABV3TTS7</accession>
<keyword evidence="3" id="KW-1185">Reference proteome</keyword>
<sequence>MVKVVIIDPIFRGSRLFYTQMVSTLGDEITILTRTDARTEASDEAFAGMEIELREVVTTAKDSWYYHLDETQLSELEEGLRAVLDRGAPDLLFMAGLDELAVGIAGILRRLAPSLSGSSVFGVHYTPSVAARQKIGPITIPVSLRRFLPAGRFSRLVREFVALRAVLPSLRLGLLDERISTKVRPPELFMLLPDPPPPSPEPSESLLDLARSEGGSPTLLLVGRQSQRKGFEDIRGLIETRPECLPAGTKIVLCGRLEKDTEQHRSFIEASTPLILHADRYLSDTEIRARYETADYVLLPYTTAFQGSSGVLASAAAAGTPVIVSDHGLIAHRVRESGLGFTYPSGNIAALADIFKQLPATHSQEYGEIRQRCLNFAERNSITRFCDRLQMTIESDYE</sequence>
<gene>
    <name evidence="2" type="ORF">AB4875_05925</name>
</gene>
<protein>
    <submittedName>
        <fullName evidence="2">Glycosyltransferase</fullName>
    </submittedName>
</protein>
<proteinExistence type="predicted"/>
<comment type="caution">
    <text evidence="2">The sequence shown here is derived from an EMBL/GenBank/DDBJ whole genome shotgun (WGS) entry which is preliminary data.</text>
</comment>
<dbReference type="PANTHER" id="PTHR46401">
    <property type="entry name" value="GLYCOSYLTRANSFERASE WBBK-RELATED"/>
    <property type="match status" value="1"/>
</dbReference>
<dbReference type="Proteomes" id="UP001557484">
    <property type="component" value="Unassembled WGS sequence"/>
</dbReference>
<dbReference type="Pfam" id="PF13692">
    <property type="entry name" value="Glyco_trans_1_4"/>
    <property type="match status" value="1"/>
</dbReference>
<dbReference type="EMBL" id="JBFRYB010000001">
    <property type="protein sequence ID" value="MEX1665016.1"/>
    <property type="molecule type" value="Genomic_DNA"/>
</dbReference>
<evidence type="ECO:0000313" key="2">
    <source>
        <dbReference type="EMBL" id="MEX1665016.1"/>
    </source>
</evidence>
<reference evidence="2 3" key="1">
    <citation type="journal article" date="2011" name="Int. J. Syst. Evol. Microbiol.">
        <title>Zhongshania antarctica gen. nov., sp. nov. and Zhongshania guokunii sp. nov., gammaproteobacteria respectively isolated from coastal attached (fast) ice and surface seawater of the Antarctic.</title>
        <authorList>
            <person name="Li H.J."/>
            <person name="Zhang X.Y."/>
            <person name="Chen C.X."/>
            <person name="Zhang Y.J."/>
            <person name="Gao Z.M."/>
            <person name="Yu Y."/>
            <person name="Chen X.L."/>
            <person name="Chen B."/>
            <person name="Zhang Y.Z."/>
        </authorList>
    </citation>
    <scope>NUCLEOTIDE SEQUENCE [LARGE SCALE GENOMIC DNA]</scope>
    <source>
        <strain evidence="2 3">R06B22</strain>
    </source>
</reference>
<dbReference type="PANTHER" id="PTHR46401:SF2">
    <property type="entry name" value="GLYCOSYLTRANSFERASE WBBK-RELATED"/>
    <property type="match status" value="1"/>
</dbReference>
<organism evidence="2 3">
    <name type="scientific">Zhongshania arctica</name>
    <dbReference type="NCBI Taxonomy" id="3238302"/>
    <lineage>
        <taxon>Bacteria</taxon>
        <taxon>Pseudomonadati</taxon>
        <taxon>Pseudomonadota</taxon>
        <taxon>Gammaproteobacteria</taxon>
        <taxon>Cellvibrionales</taxon>
        <taxon>Spongiibacteraceae</taxon>
        <taxon>Zhongshania</taxon>
    </lineage>
</organism>